<dbReference type="EMBL" id="CP045351">
    <property type="protein sequence ID" value="QFT27877.1"/>
    <property type="molecule type" value="Genomic_DNA"/>
</dbReference>
<dbReference type="RefSeq" id="WP_152431950.1">
    <property type="nucleotide sequence ID" value="NZ_CBCSDK010000011.1"/>
</dbReference>
<keyword evidence="1" id="KW-0472">Membrane</keyword>
<dbReference type="KEGG" id="vaq:FIV01_15920"/>
<proteinExistence type="predicted"/>
<dbReference type="Pfam" id="PF00691">
    <property type="entry name" value="OmpA"/>
    <property type="match status" value="1"/>
</dbReference>
<dbReference type="OrthoDB" id="5887427at2"/>
<accession>A0A5P9CPZ8</accession>
<dbReference type="Proteomes" id="UP000326936">
    <property type="component" value="Plasmid pTHAF100_a"/>
</dbReference>
<feature type="coiled-coil region" evidence="2">
    <location>
        <begin position="1414"/>
        <end position="1441"/>
    </location>
</feature>
<name>A0A5P9CPZ8_9VIBR</name>
<feature type="domain" description="OmpA-like" evidence="3">
    <location>
        <begin position="617"/>
        <end position="753"/>
    </location>
</feature>
<keyword evidence="5" id="KW-1185">Reference proteome</keyword>
<dbReference type="GO" id="GO:0016020">
    <property type="term" value="C:membrane"/>
    <property type="evidence" value="ECO:0007669"/>
    <property type="project" value="UniProtKB-UniRule"/>
</dbReference>
<keyword evidence="2" id="KW-0175">Coiled coil</keyword>
<dbReference type="PROSITE" id="PS51123">
    <property type="entry name" value="OMPA_2"/>
    <property type="match status" value="1"/>
</dbReference>
<sequence>MVKQYTDEYFLFGTYFKQYRNDDDQMVFDDWHQSADLTTEDSLNGKIRPIPYAPVMVNAITGVDNRQLWASNQIGKLMNLGLGQPSSDVLVPEPQNQQMADTTDLILLHHGSRVTSLNSQDYELSFPPVKLLAHLISDTAISVTQLGGALKSLAKEVLPTHQGVSFTPTQILPSQLAPAYQASVGSPLTEEQKAYNHWREEKMAAPETPIKGFVVPSYHTLAVVFSDPLYKGAEVSLIRPIDDIDAENPDAATEELVASAWVVKTAKEGSQDYLPCALFNLDPEEIDTGFYLLRIKFWQKEYEQINQGAKLPDSVTKSNLSHDFRKKNVTDDKPQDVYSYELHERLVFRANGGLGKIAHVCGDMLSLEELIIHQFPNQLPEYKDYASEGQFYQADAVAGIGAFSLSTQAIKTYESLASDVSLMDGLAFIEAPAEIAATIGSAFKDNIDQEFIPDIALAGIAFREAVSANREAFKTWNQAQNISRRGLTFEKTLALIFKKKVVDGAYLKRELEALKALYQNKEYTRVIGRLSQSWGQLISKGVPAVNTVAEVMTFYNDYQSFSEMKDSADSAFKQLEQLSQSYLQQVTFVRKSDQKTKWQSKAESLQEQLGEQARIRVDKQGIAVNLNFQFNSAEVSNQQHPLNSDFDSLCEKLCHLLEANLSYQVVIEGHAGPIGSEKNNQKLSKWRAQHVTEKIVSYAQDSQALEKRIHYVYFGSTRRYYDDESQYQDHDDRSDSADIAIDRRVEVRLVVPDFAVSLPPSRTGTLKLESLHQLWQGYLIDADKQQGDMLQSAIGALCGIAMFTPLAPAAGAYFIGSTGLDVLDTAFTLLDEMNSSRVYTSFKEAFEKKSELKTLGKINRNIIQQYLNINEKIEAQELNAEQLADHLDNQDLPKELLKRFLLRAYAINSLVELLARIRLKETFNPFTTRGSIVKDYQLNHFIETYVMNDNWEIPEHNYNTLAHNWLNRFSSSSHRRDPYYVSKRSISGAFHTGFPVQTAIYLDKGEKALEKFSKDFDMSKPDLTAADVGFSRLLVFDDETNAWLSHADWLDQQRNLNKPSAGKIGPFTRVKIQVLLTAAASEDSKTLFHCDLSYEVSRLLFDIEGPSYSLLMGPKQQSDFTLQDSQLEDYFAKQGKETLTGFEFEPTYWFGALEIPGIKPLYQTNLIEDIRSLTDENGAFDLWVESNGAHQLEYLFKLNGKIVLATRPDTQVLTLTREVPARDARFDYGVFDESQSKALYDGQHMQKVRLKGSDLLIEDFITSPSVNQRENTPAIVGGDLIVLPALRVGSELKFFKQGTRSSMSLDQGIAFDSDSFDWSKETPSSLYVAVISDEFEKETYQTMHLDPMSVPVEMQLGGLDKCAGPKMASRMHYVGQAEVGIERPATSPYETPSYMMTWKQSEPEDNEALEADLVSFASQALEQISQEREELKDRLIDCGDKFVHVMKFDLAYVAPNGRKLNGLRPFGDIVSQGGLTRSEITLLSVAQRDVATEFELEIQPIALPASKSLVAGMPWSQSVEREQIYNESAARHWRTLTDEQKRSEWLENWITKQTISLEAPVAELKV</sequence>
<evidence type="ECO:0000256" key="1">
    <source>
        <dbReference type="PROSITE-ProRule" id="PRU00473"/>
    </source>
</evidence>
<geneLocation type="plasmid" evidence="5">
    <name>pthaf100_a</name>
</geneLocation>
<evidence type="ECO:0000259" key="3">
    <source>
        <dbReference type="PROSITE" id="PS51123"/>
    </source>
</evidence>
<gene>
    <name evidence="4" type="ORF">FIV01_15920</name>
</gene>
<dbReference type="InterPro" id="IPR036737">
    <property type="entry name" value="OmpA-like_sf"/>
</dbReference>
<reference evidence="4 5" key="1">
    <citation type="submission" date="2019-10" db="EMBL/GenBank/DDBJ databases">
        <title>Complete genome sequence of Vibrio sp. strain THAF100, isolated from non-filtered water from the water column of tank 6 of a marine aquarium containing stony-coral fragments. Water maintained at 26 degree C.</title>
        <authorList>
            <person name="Ruckert C."/>
            <person name="Franco A."/>
            <person name="Kalinowski J."/>
            <person name="Glaeser S."/>
        </authorList>
    </citation>
    <scope>NUCLEOTIDE SEQUENCE [LARGE SCALE GENOMIC DNA]</scope>
    <source>
        <strain evidence="4 5">THAF100</strain>
        <plasmid evidence="5">pthaf100_a</plasmid>
    </source>
</reference>
<dbReference type="SUPFAM" id="SSF103088">
    <property type="entry name" value="OmpA-like"/>
    <property type="match status" value="1"/>
</dbReference>
<dbReference type="InterPro" id="IPR006665">
    <property type="entry name" value="OmpA-like"/>
</dbReference>
<dbReference type="Gene3D" id="3.30.1330.60">
    <property type="entry name" value="OmpA-like domain"/>
    <property type="match status" value="1"/>
</dbReference>
<organism evidence="4 5">
    <name type="scientific">Vibrio aquimaris</name>
    <dbReference type="NCBI Taxonomy" id="2587862"/>
    <lineage>
        <taxon>Bacteria</taxon>
        <taxon>Pseudomonadati</taxon>
        <taxon>Pseudomonadota</taxon>
        <taxon>Gammaproteobacteria</taxon>
        <taxon>Vibrionales</taxon>
        <taxon>Vibrionaceae</taxon>
        <taxon>Vibrio</taxon>
    </lineage>
</organism>
<evidence type="ECO:0000256" key="2">
    <source>
        <dbReference type="SAM" id="Coils"/>
    </source>
</evidence>
<evidence type="ECO:0000313" key="5">
    <source>
        <dbReference type="Proteomes" id="UP000326936"/>
    </source>
</evidence>
<protein>
    <submittedName>
        <fullName evidence="4">OmpA family protein</fullName>
    </submittedName>
</protein>
<keyword evidence="4" id="KW-0614">Plasmid</keyword>
<evidence type="ECO:0000313" key="4">
    <source>
        <dbReference type="EMBL" id="QFT27877.1"/>
    </source>
</evidence>